<proteinExistence type="predicted"/>
<evidence type="ECO:0000313" key="1">
    <source>
        <dbReference type="EMBL" id="EAU41723.1"/>
    </source>
</evidence>
<sequence>MFTDGPGNCKQIIMPSANGQVVSIR</sequence>
<gene>
    <name evidence="1" type="ORF">FP2506_14859</name>
</gene>
<dbReference type="Proteomes" id="UP000004310">
    <property type="component" value="Unassembled WGS sequence"/>
</dbReference>
<comment type="caution">
    <text evidence="1">The sequence shown here is derived from an EMBL/GenBank/DDBJ whole genome shotgun (WGS) entry which is preliminary data.</text>
</comment>
<name>Q0G3V8_9HYPH</name>
<dbReference type="AlphaFoldDB" id="Q0G3V8"/>
<evidence type="ECO:0000313" key="2">
    <source>
        <dbReference type="Proteomes" id="UP000004310"/>
    </source>
</evidence>
<keyword evidence="2" id="KW-1185">Reference proteome</keyword>
<organism evidence="1 2">
    <name type="scientific">Fulvimarina pelagi HTCC2506</name>
    <dbReference type="NCBI Taxonomy" id="314231"/>
    <lineage>
        <taxon>Bacteria</taxon>
        <taxon>Pseudomonadati</taxon>
        <taxon>Pseudomonadota</taxon>
        <taxon>Alphaproteobacteria</taxon>
        <taxon>Hyphomicrobiales</taxon>
        <taxon>Aurantimonadaceae</taxon>
        <taxon>Fulvimarina</taxon>
    </lineage>
</organism>
<protein>
    <submittedName>
        <fullName evidence="1">Uncharacterized protein</fullName>
    </submittedName>
</protein>
<dbReference type="HOGENOM" id="CLU_3418935_0_0_5"/>
<accession>Q0G3V8</accession>
<dbReference type="EMBL" id="AATP01000002">
    <property type="protein sequence ID" value="EAU41723.1"/>
    <property type="molecule type" value="Genomic_DNA"/>
</dbReference>
<reference evidence="1 2" key="1">
    <citation type="journal article" date="2010" name="J. Bacteriol.">
        <title>Genome sequence of Fulvimarina pelagi HTCC2506T, a Mn(II)-oxidizing alphaproteobacterium possessing an aerobic anoxygenic photosynthetic gene cluster and Xanthorhodopsin.</title>
        <authorList>
            <person name="Kang I."/>
            <person name="Oh H.M."/>
            <person name="Lim S.I."/>
            <person name="Ferriera S."/>
            <person name="Giovannoni S.J."/>
            <person name="Cho J.C."/>
        </authorList>
    </citation>
    <scope>NUCLEOTIDE SEQUENCE [LARGE SCALE GENOMIC DNA]</scope>
    <source>
        <strain evidence="1 2">HTCC2506</strain>
    </source>
</reference>